<gene>
    <name evidence="9" type="ORF">LRAMOSA01064</name>
</gene>
<dbReference type="GO" id="GO:0005634">
    <property type="term" value="C:nucleus"/>
    <property type="evidence" value="ECO:0007669"/>
    <property type="project" value="UniProtKB-SubCell"/>
</dbReference>
<evidence type="ECO:0000256" key="6">
    <source>
        <dbReference type="SAM" id="MobiDB-lite"/>
    </source>
</evidence>
<evidence type="ECO:0000313" key="9">
    <source>
        <dbReference type="EMBL" id="CDS03662.1"/>
    </source>
</evidence>
<evidence type="ECO:0008006" key="10">
    <source>
        <dbReference type="Google" id="ProtNLM"/>
    </source>
</evidence>
<dbReference type="InterPro" id="IPR016024">
    <property type="entry name" value="ARM-type_fold"/>
</dbReference>
<feature type="compositionally biased region" description="Low complexity" evidence="6">
    <location>
        <begin position="489"/>
        <end position="516"/>
    </location>
</feature>
<protein>
    <recommendedName>
        <fullName evidence="10">Integrator complex subunit 3</fullName>
    </recommendedName>
</protein>
<dbReference type="SUPFAM" id="SSF48371">
    <property type="entry name" value="ARM repeat"/>
    <property type="match status" value="1"/>
</dbReference>
<feature type="domain" description="Integrator complex subunit 3 N-terminal" evidence="7">
    <location>
        <begin position="65"/>
        <end position="460"/>
    </location>
</feature>
<dbReference type="EMBL" id="LK023313">
    <property type="protein sequence ID" value="CDS03662.1"/>
    <property type="molecule type" value="Genomic_DNA"/>
</dbReference>
<name>A0A077W8H4_9FUNG</name>
<evidence type="ECO:0000259" key="7">
    <source>
        <dbReference type="Pfam" id="PF10189"/>
    </source>
</evidence>
<keyword evidence="4" id="KW-0963">Cytoplasm</keyword>
<accession>A0A077W8H4</accession>
<comment type="subcellular location">
    <subcellularLocation>
        <location evidence="2">Cytoplasm</location>
    </subcellularLocation>
    <subcellularLocation>
        <location evidence="1">Nucleus</location>
    </subcellularLocation>
</comment>
<feature type="domain" description="Ints3-like C-terminal" evidence="8">
    <location>
        <begin position="662"/>
        <end position="976"/>
    </location>
</feature>
<dbReference type="InterPro" id="IPR019333">
    <property type="entry name" value="INTS3_N"/>
</dbReference>
<evidence type="ECO:0000256" key="2">
    <source>
        <dbReference type="ARBA" id="ARBA00004496"/>
    </source>
</evidence>
<sequence>MEADTSNLYDLDDIDAVDETDKVRLKEWPTSPTLQLTSVTGTLGSLYPVLPIDKRQVRASQSRRDYTEIVSALLYGALTEPENAQTHFNSLTLVNRDQFGYVVNRMLVLASGIRFHMLKQRTRDQMLWLINELTTLDVQAIENIYLSLLRQIRSGDTSSNNTNFSYQLLRLCEHQRRWLHLHPRIIATAVYTYLRQIPDHRTSQLSQLQQREIKFVISLMREKWLACCVIGRDLVRLLQDVSSIPEFQQLWHDLLNEPQKLSPMFKGIATLLQTPTPKEYLRCRLTFDMEHKLLFILQNLRNGHYQRNLGWFMQRYLLTAESFYVDVIRYIVAGWYPSNQILQSDIVPRYVVIGSLLRAIKNPVVAANVKIALIYDWLFFKENDNIMFIEPCMLLMERSAERYPYITAIMMEFLKYAVDEYYPPLKDYMEKCVECGMRVMSLMPVYNCPLTDKSTRDCMQALFSPFLTPRESTTANNNNNGSPLPQMPPAASISSPILQSPSTSSSTSTPTSQRPISDTKTEEEQQQPVSINEHPNGAMDESAQGEQEENVDGVDHHLHGENGIGIMEKKTPPPTDSSISREPMAIEQEEEIVDSVTTAEDVSQPVAVATNKVMDSSQSYMMFGDSMVRFQSACASLASGLEDEEEKQLQMTIAKRSLREVLDVYLRMSLSGEALASSMAEQVYQISNMTLLEHAFTITSDNLDDVIVDSSQDVMDVIMATLWSAHKKEDASARAKMMDLLSCLTKSIINNNRHLIGMRWWSFFASRLSQQQEANTWISIMIDWYRILASKGYGMTDAGLSECLTLDMQLLAEVNTQYLFDILPLLYEYMPAYTIGNIELIKLLAAMIVPDQLGNMVSLIHAGKIQCFGETINTSFLASSFTMETYETITIWELVSAELRGRQERIEGLLNSPETINLFHTQSLNEIMPQLLSLLATAQPTSLLVETCLQLIPSSPTEQRKINIQLVISALSYWYRIDTSNSHIQQAIETLSNMIRDDPDESIRQFTESITRITS</sequence>
<feature type="region of interest" description="Disordered" evidence="6">
    <location>
        <begin position="469"/>
        <end position="580"/>
    </location>
</feature>
<keyword evidence="5" id="KW-0539">Nucleus</keyword>
<evidence type="ECO:0000256" key="1">
    <source>
        <dbReference type="ARBA" id="ARBA00004123"/>
    </source>
</evidence>
<dbReference type="Pfam" id="PF10189">
    <property type="entry name" value="Ints3_N"/>
    <property type="match status" value="1"/>
</dbReference>
<proteinExistence type="inferred from homology"/>
<dbReference type="GO" id="GO:0005737">
    <property type="term" value="C:cytoplasm"/>
    <property type="evidence" value="ECO:0007669"/>
    <property type="project" value="UniProtKB-SubCell"/>
</dbReference>
<dbReference type="PANTHER" id="PTHR13587:SF7">
    <property type="entry name" value="INTEGRATOR COMPLEX SUBUNIT 3"/>
    <property type="match status" value="1"/>
</dbReference>
<feature type="compositionally biased region" description="Polar residues" evidence="6">
    <location>
        <begin position="470"/>
        <end position="483"/>
    </location>
</feature>
<dbReference type="InterPro" id="IPR056518">
    <property type="entry name" value="HEAT_Ints3_C"/>
</dbReference>
<dbReference type="OrthoDB" id="2021145at2759"/>
<organism evidence="9">
    <name type="scientific">Lichtheimia ramosa</name>
    <dbReference type="NCBI Taxonomy" id="688394"/>
    <lineage>
        <taxon>Eukaryota</taxon>
        <taxon>Fungi</taxon>
        <taxon>Fungi incertae sedis</taxon>
        <taxon>Mucoromycota</taxon>
        <taxon>Mucoromycotina</taxon>
        <taxon>Mucoromycetes</taxon>
        <taxon>Mucorales</taxon>
        <taxon>Lichtheimiaceae</taxon>
        <taxon>Lichtheimia</taxon>
    </lineage>
</organism>
<dbReference type="PANTHER" id="PTHR13587">
    <property type="entry name" value="INTEGRATOR COMPLEX SUBUNIT 3"/>
    <property type="match status" value="1"/>
</dbReference>
<dbReference type="AlphaFoldDB" id="A0A077W8H4"/>
<dbReference type="Pfam" id="PF24566">
    <property type="entry name" value="HEAT_Ints3_C"/>
    <property type="match status" value="1"/>
</dbReference>
<evidence type="ECO:0000256" key="4">
    <source>
        <dbReference type="ARBA" id="ARBA00022490"/>
    </source>
</evidence>
<evidence type="ECO:0000256" key="5">
    <source>
        <dbReference type="ARBA" id="ARBA00023242"/>
    </source>
</evidence>
<dbReference type="InterPro" id="IPR045334">
    <property type="entry name" value="INTS3"/>
</dbReference>
<reference evidence="9" key="1">
    <citation type="journal article" date="2014" name="Genome Announc.">
        <title>De novo whole-genome sequence and genome annotation of Lichtheimia ramosa.</title>
        <authorList>
            <person name="Linde J."/>
            <person name="Schwartze V."/>
            <person name="Binder U."/>
            <person name="Lass-Florl C."/>
            <person name="Voigt K."/>
            <person name="Horn F."/>
        </authorList>
    </citation>
    <scope>NUCLEOTIDE SEQUENCE</scope>
    <source>
        <strain evidence="9">JMRC FSU:6197</strain>
    </source>
</reference>
<evidence type="ECO:0000259" key="8">
    <source>
        <dbReference type="Pfam" id="PF24566"/>
    </source>
</evidence>
<evidence type="ECO:0000256" key="3">
    <source>
        <dbReference type="ARBA" id="ARBA00006130"/>
    </source>
</evidence>
<comment type="similarity">
    <text evidence="3">Belongs to the Integrator subunit 3 family.</text>
</comment>